<gene>
    <name evidence="5" type="ORF">Tci_029683</name>
</gene>
<feature type="coiled-coil region" evidence="1">
    <location>
        <begin position="411"/>
        <end position="438"/>
    </location>
</feature>
<organism evidence="5">
    <name type="scientific">Tanacetum cinerariifolium</name>
    <name type="common">Dalmatian daisy</name>
    <name type="synonym">Chrysanthemum cinerariifolium</name>
    <dbReference type="NCBI Taxonomy" id="118510"/>
    <lineage>
        <taxon>Eukaryota</taxon>
        <taxon>Viridiplantae</taxon>
        <taxon>Streptophyta</taxon>
        <taxon>Embryophyta</taxon>
        <taxon>Tracheophyta</taxon>
        <taxon>Spermatophyta</taxon>
        <taxon>Magnoliopsida</taxon>
        <taxon>eudicotyledons</taxon>
        <taxon>Gunneridae</taxon>
        <taxon>Pentapetalae</taxon>
        <taxon>asterids</taxon>
        <taxon>campanulids</taxon>
        <taxon>Asterales</taxon>
        <taxon>Asteraceae</taxon>
        <taxon>Asteroideae</taxon>
        <taxon>Anthemideae</taxon>
        <taxon>Anthemidinae</taxon>
        <taxon>Tanacetum</taxon>
    </lineage>
</organism>
<accession>A0A6L2LBQ0</accession>
<feature type="domain" description="Reverse transcriptase Ty1/copia-type" evidence="3">
    <location>
        <begin position="927"/>
        <end position="1011"/>
    </location>
</feature>
<dbReference type="InterPro" id="IPR013103">
    <property type="entry name" value="RVT_2"/>
</dbReference>
<evidence type="ECO:0000259" key="3">
    <source>
        <dbReference type="Pfam" id="PF07727"/>
    </source>
</evidence>
<dbReference type="Pfam" id="PF14223">
    <property type="entry name" value="Retrotran_gag_2"/>
    <property type="match status" value="1"/>
</dbReference>
<keyword evidence="1" id="KW-0175">Coiled coil</keyword>
<evidence type="ECO:0000256" key="1">
    <source>
        <dbReference type="SAM" id="Coils"/>
    </source>
</evidence>
<feature type="domain" description="GAG-pre-integrase" evidence="4">
    <location>
        <begin position="664"/>
        <end position="737"/>
    </location>
</feature>
<dbReference type="Pfam" id="PF07727">
    <property type="entry name" value="RVT_2"/>
    <property type="match status" value="1"/>
</dbReference>
<dbReference type="EMBL" id="BKCJ010003877">
    <property type="protein sequence ID" value="GEU57705.1"/>
    <property type="molecule type" value="Genomic_DNA"/>
</dbReference>
<feature type="region of interest" description="Disordered" evidence="2">
    <location>
        <begin position="1137"/>
        <end position="1197"/>
    </location>
</feature>
<name>A0A6L2LBQ0_TANCI</name>
<feature type="region of interest" description="Disordered" evidence="2">
    <location>
        <begin position="300"/>
        <end position="325"/>
    </location>
</feature>
<protein>
    <submittedName>
        <fullName evidence="5">Ribonuclease H-like domain-containing protein</fullName>
    </submittedName>
</protein>
<reference evidence="5" key="1">
    <citation type="journal article" date="2019" name="Sci. Rep.">
        <title>Draft genome of Tanacetum cinerariifolium, the natural source of mosquito coil.</title>
        <authorList>
            <person name="Yamashiro T."/>
            <person name="Shiraishi A."/>
            <person name="Satake H."/>
            <person name="Nakayama K."/>
        </authorList>
    </citation>
    <scope>NUCLEOTIDE SEQUENCE</scope>
</reference>
<dbReference type="InterPro" id="IPR025724">
    <property type="entry name" value="GAG-pre-integrase_dom"/>
</dbReference>
<dbReference type="Pfam" id="PF13976">
    <property type="entry name" value="gag_pre-integrs"/>
    <property type="match status" value="1"/>
</dbReference>
<proteinExistence type="predicted"/>
<sequence length="1373" mass="156769">MIKVLPPKTVEEVMARERERKTRTTLLMALPEDHLAKFHKMADAKEMWEAIKSRFGGNDESKKMHKYLLKQQFEGFPVYASEGLHKGYDRFQTLLSQLEIHGAGVSHEDANQKFLRSLPSSWSQVALIMRTKPGLDTLSFDDIYNNLRVFEHDVKGTTASSSSNTQNVAFVSADNTISTNDVSTAYIVSSPSVLKSPKEGSSSYTDEVIHSFFANQSSVPQLDCDDPEQINDDDLEEMDLKWKVPMISMRIKKFHKRTGRKLPFDTRDTFSFDKTKVECFNYHKIRHFFRDCRAKWNQDSRRRDGGYNRNKARDNSRRPASQDDSKALVTIDGEAVDWYGYVELKKLYDEQRDKLGDASVEITAYTLAMKKVEAQLLCHQQNQLVYEKKIKFMKLYLDDKTDVLTYHKKILPEALKEKEDLKTKVENWQNSSKNLNRLLSTQMTANDKFRLGYGDYRYGSILSYKNEVLERNYMPSRPDVEIDYSTFTYGPKQTLADESDSKLVEFTASDSDSSVETATSMPAPIDNAPKIICEPKVWTDAPIIEKENVKEIGTPNHYPKVEKQDRPSHTRKSLGYARKSCFVCDSFSHLIRDCDFHEKRMAKQDALTKIKEKELKHYNLFSVSQMCDKKNKVLFTDTDCLALSPDFKLPDANQVLLKIPRQHNMYSFNSKNIDPSKDLSCLFAKALIDESNKWHRRLGHVNFKNLNKLVKGNLVRGLPSKIFENDHTCVACQKGKQHKTSCPQEANNSACTQATDDQGASSEEIDLHDEHFVLPIWSAYLTTVKISEDKIQKTTDYKKFGKDATHETHDINTHNTNILNVVSAPFSAVGPLRALNDDEPLYPNDPSMTHLEDIYASPSVGIFTDSSYDDEGVITDFNNLETTVTVSPTPTTKIHIIPPKTQILRDPLSAVQTRSKVHKNFEAHALIAFLYGTIDEEVYVTQPLGFVDPKFPNKVYKVVKALYGLHQAPRAWYATLSTFLEKSRYRRGAIDKTLFIKQDKKDIMLVKVYVKQKEDGIFISQDKYVAKILKKFIFLNVKTASTPILTQKPLLKDKEAGNVDVYIYRSMIVSLMYLATSRPDIMFAVFACSRFQGRLLEVTTAKHSALVLKPPPGMNLVALWHQQSSVLPQTRSLTSPAAEEVVQAQDDVSIHTKPSTSKPHKKHKSKKQQPKTPKVPSPETSPEHQLPLPSNDPIPEADKDTLKFQELMDLCIRLSNKVLDLESEVIDIKFSFTEKIEKLEDRVRRMIVDMVEDVEVNMEEAQAKAYNLDFQHSKKVLNMQDIDEEEPAKVEEVLEVVTATKLMTEVVTTVEPTTTTAAQISKASAPRRRRGVVIQDPRDDIQNYLQYFLNKYIMSKNKNFHDASIADDIFCGL</sequence>
<feature type="compositionally biased region" description="Basic residues" evidence="2">
    <location>
        <begin position="1158"/>
        <end position="1169"/>
    </location>
</feature>
<evidence type="ECO:0000259" key="4">
    <source>
        <dbReference type="Pfam" id="PF13976"/>
    </source>
</evidence>
<evidence type="ECO:0000313" key="5">
    <source>
        <dbReference type="EMBL" id="GEU57705.1"/>
    </source>
</evidence>
<comment type="caution">
    <text evidence="5">The sequence shown here is derived from an EMBL/GenBank/DDBJ whole genome shotgun (WGS) entry which is preliminary data.</text>
</comment>
<evidence type="ECO:0000256" key="2">
    <source>
        <dbReference type="SAM" id="MobiDB-lite"/>
    </source>
</evidence>